<evidence type="ECO:0000313" key="7">
    <source>
        <dbReference type="EMBL" id="SDI79246.1"/>
    </source>
</evidence>
<feature type="transmembrane region" description="Helical" evidence="6">
    <location>
        <begin position="76"/>
        <end position="92"/>
    </location>
</feature>
<organism evidence="7 8">
    <name type="scientific">Proteiniclasticum ruminis</name>
    <dbReference type="NCBI Taxonomy" id="398199"/>
    <lineage>
        <taxon>Bacteria</taxon>
        <taxon>Bacillati</taxon>
        <taxon>Bacillota</taxon>
        <taxon>Clostridia</taxon>
        <taxon>Eubacteriales</taxon>
        <taxon>Clostridiaceae</taxon>
        <taxon>Proteiniclasticum</taxon>
    </lineage>
</organism>
<evidence type="ECO:0000256" key="6">
    <source>
        <dbReference type="SAM" id="Phobius"/>
    </source>
</evidence>
<dbReference type="RefSeq" id="WP_031575903.1">
    <property type="nucleotide sequence ID" value="NZ_FNDZ01000004.1"/>
</dbReference>
<dbReference type="GO" id="GO:0015648">
    <property type="term" value="F:lipid-linked peptidoglycan transporter activity"/>
    <property type="evidence" value="ECO:0007669"/>
    <property type="project" value="TreeGrafter"/>
</dbReference>
<dbReference type="Pfam" id="PF01098">
    <property type="entry name" value="FTSW_RODA_SPOVE"/>
    <property type="match status" value="1"/>
</dbReference>
<sequence>MNVLKALIIDRKDLKELDFGILLSAVAILFYGVFNIYTATNFYYARLQLIWLVLSLFVVYVILLMDYRKVYRIVDLFYWIVIILLVLVLFTSKVKGAAGWFSIGSRGFQPAEFAKLTTMLMVGKELQKVDGNINNLRNFMKVTFYAALPMILMMLQPEMGITMITFFIVLGIYFAAGLSLKVIFAGFGFVAMAVIIVLQTNFLPSHWSARLTSFLFNEGSELGINYQLSRSVISIGSGQVSGKFNFLQFLQDMTVSTQSSTQFFNRVPENHTDFIFSVLAENFGLIGGITLLLLYGFLLYRMIRIAKKSEDIFGSTIAVGVFSSFLFSILQNVGMTMGLMPISGITLPLVSYGGSSVLTTFIAIGMVLNVGMKKKTTLF</sequence>
<feature type="transmembrane region" description="Helical" evidence="6">
    <location>
        <begin position="182"/>
        <end position="202"/>
    </location>
</feature>
<accession>A0A1G8NGP2</accession>
<protein>
    <submittedName>
        <fullName evidence="7">Rod shape determining protein RodA</fullName>
    </submittedName>
</protein>
<keyword evidence="4 6" id="KW-1133">Transmembrane helix</keyword>
<keyword evidence="3" id="KW-0133">Cell shape</keyword>
<dbReference type="PROSITE" id="PS00428">
    <property type="entry name" value="FTSW_RODA_SPOVE"/>
    <property type="match status" value="1"/>
</dbReference>
<feature type="transmembrane region" description="Helical" evidence="6">
    <location>
        <begin position="20"/>
        <end position="37"/>
    </location>
</feature>
<proteinExistence type="predicted"/>
<name>A0A1G8NGP2_9CLOT</name>
<dbReference type="InterPro" id="IPR001182">
    <property type="entry name" value="FtsW/RodA"/>
</dbReference>
<dbReference type="GO" id="GO:0032153">
    <property type="term" value="C:cell division site"/>
    <property type="evidence" value="ECO:0007669"/>
    <property type="project" value="TreeGrafter"/>
</dbReference>
<feature type="transmembrane region" description="Helical" evidence="6">
    <location>
        <begin position="43"/>
        <end position="64"/>
    </location>
</feature>
<dbReference type="PANTHER" id="PTHR30474">
    <property type="entry name" value="CELL CYCLE PROTEIN"/>
    <property type="match status" value="1"/>
</dbReference>
<evidence type="ECO:0000256" key="1">
    <source>
        <dbReference type="ARBA" id="ARBA00004141"/>
    </source>
</evidence>
<feature type="transmembrane region" description="Helical" evidence="6">
    <location>
        <begin position="144"/>
        <end position="175"/>
    </location>
</feature>
<comment type="subcellular location">
    <subcellularLocation>
        <location evidence="1">Membrane</location>
        <topology evidence="1">Multi-pass membrane protein</topology>
    </subcellularLocation>
</comment>
<evidence type="ECO:0000313" key="8">
    <source>
        <dbReference type="Proteomes" id="UP000183255"/>
    </source>
</evidence>
<feature type="transmembrane region" description="Helical" evidence="6">
    <location>
        <begin position="312"/>
        <end position="330"/>
    </location>
</feature>
<dbReference type="GO" id="GO:0051301">
    <property type="term" value="P:cell division"/>
    <property type="evidence" value="ECO:0007669"/>
    <property type="project" value="InterPro"/>
</dbReference>
<evidence type="ECO:0000256" key="4">
    <source>
        <dbReference type="ARBA" id="ARBA00022989"/>
    </source>
</evidence>
<gene>
    <name evidence="7" type="ORF">SAMN05421804_104197</name>
</gene>
<feature type="transmembrane region" description="Helical" evidence="6">
    <location>
        <begin position="274"/>
        <end position="300"/>
    </location>
</feature>
<feature type="transmembrane region" description="Helical" evidence="6">
    <location>
        <begin position="350"/>
        <end position="371"/>
    </location>
</feature>
<dbReference type="InterPro" id="IPR018365">
    <property type="entry name" value="Cell_cycle_FtsW-rel_CS"/>
</dbReference>
<dbReference type="PANTHER" id="PTHR30474:SF1">
    <property type="entry name" value="PEPTIDOGLYCAN GLYCOSYLTRANSFERASE MRDB"/>
    <property type="match status" value="1"/>
</dbReference>
<dbReference type="GO" id="GO:0005886">
    <property type="term" value="C:plasma membrane"/>
    <property type="evidence" value="ECO:0007669"/>
    <property type="project" value="TreeGrafter"/>
</dbReference>
<evidence type="ECO:0000256" key="3">
    <source>
        <dbReference type="ARBA" id="ARBA00022960"/>
    </source>
</evidence>
<keyword evidence="2 6" id="KW-0812">Transmembrane</keyword>
<dbReference type="AlphaFoldDB" id="A0A1G8NGP2"/>
<evidence type="ECO:0000256" key="2">
    <source>
        <dbReference type="ARBA" id="ARBA00022692"/>
    </source>
</evidence>
<dbReference type="Proteomes" id="UP000183255">
    <property type="component" value="Unassembled WGS sequence"/>
</dbReference>
<dbReference type="GO" id="GO:0008360">
    <property type="term" value="P:regulation of cell shape"/>
    <property type="evidence" value="ECO:0007669"/>
    <property type="project" value="UniProtKB-KW"/>
</dbReference>
<keyword evidence="5 6" id="KW-0472">Membrane</keyword>
<reference evidence="7 8" key="1">
    <citation type="submission" date="2016-10" db="EMBL/GenBank/DDBJ databases">
        <authorList>
            <person name="de Groot N.N."/>
        </authorList>
    </citation>
    <scope>NUCLEOTIDE SEQUENCE [LARGE SCALE GENOMIC DNA]</scope>
    <source>
        <strain evidence="7 8">CGMCC 1.5058</strain>
    </source>
</reference>
<dbReference type="EMBL" id="FNDZ01000004">
    <property type="protein sequence ID" value="SDI79246.1"/>
    <property type="molecule type" value="Genomic_DNA"/>
</dbReference>
<evidence type="ECO:0000256" key="5">
    <source>
        <dbReference type="ARBA" id="ARBA00023136"/>
    </source>
</evidence>